<dbReference type="PANTHER" id="PTHR10851:SF3">
    <property type="entry name" value="PYRIDOXINE_PYRIDOXAMINE 5'-PHOSPHATE OXIDASE 2"/>
    <property type="match status" value="1"/>
</dbReference>
<evidence type="ECO:0000313" key="6">
    <source>
        <dbReference type="EMBL" id="MCP8352072.1"/>
    </source>
</evidence>
<keyword evidence="3" id="KW-0288">FMN</keyword>
<feature type="domain" description="Pyridoxamine 5'-phosphate oxidase N-terminal" evidence="5">
    <location>
        <begin position="48"/>
        <end position="107"/>
    </location>
</feature>
<organism evidence="6 7">
    <name type="scientific">Candidatus Synchoanobacter obligatus</name>
    <dbReference type="NCBI Taxonomy" id="2919597"/>
    <lineage>
        <taxon>Bacteria</taxon>
        <taxon>Pseudomonadati</taxon>
        <taxon>Pseudomonadota</taxon>
        <taxon>Gammaproteobacteria</taxon>
        <taxon>Candidatus Comchoanobacterales</taxon>
        <taxon>Candidatus Comchoanobacteraceae</taxon>
        <taxon>Candidatus Synchoanobacter</taxon>
    </lineage>
</organism>
<dbReference type="Proteomes" id="UP001320768">
    <property type="component" value="Unassembled WGS sequence"/>
</dbReference>
<dbReference type="InterPro" id="IPR012349">
    <property type="entry name" value="Split_barrel_FMN-bd"/>
</dbReference>
<dbReference type="EMBL" id="JAKUDN010000002">
    <property type="protein sequence ID" value="MCP8352072.1"/>
    <property type="molecule type" value="Genomic_DNA"/>
</dbReference>
<dbReference type="RefSeq" id="WP_258569182.1">
    <property type="nucleotide sequence ID" value="NZ_JAKUDN010000002.1"/>
</dbReference>
<evidence type="ECO:0000256" key="2">
    <source>
        <dbReference type="ARBA" id="ARBA00022630"/>
    </source>
</evidence>
<evidence type="ECO:0000313" key="7">
    <source>
        <dbReference type="Proteomes" id="UP001320768"/>
    </source>
</evidence>
<accession>A0ABT1L4G7</accession>
<comment type="caution">
    <text evidence="6">The sequence shown here is derived from an EMBL/GenBank/DDBJ whole genome shotgun (WGS) entry which is preliminary data.</text>
</comment>
<evidence type="ECO:0000259" key="5">
    <source>
        <dbReference type="Pfam" id="PF01243"/>
    </source>
</evidence>
<reference evidence="6 7" key="1">
    <citation type="journal article" date="2022" name="Nat. Microbiol.">
        <title>The microbiome of a bacterivorous marine choanoflagellate contains a resource-demanding obligate bacterial associate.</title>
        <authorList>
            <person name="Needham D.M."/>
            <person name="Poirier C."/>
            <person name="Bachy C."/>
            <person name="George E.E."/>
            <person name="Wilken S."/>
            <person name="Yung C.C.M."/>
            <person name="Limardo A.J."/>
            <person name="Morando M."/>
            <person name="Sudek L."/>
            <person name="Malmstrom R.R."/>
            <person name="Keeling P.J."/>
            <person name="Santoro A.E."/>
            <person name="Worden A.Z."/>
        </authorList>
    </citation>
    <scope>NUCLEOTIDE SEQUENCE [LARGE SCALE GENOMIC DNA]</scope>
    <source>
        <strain evidence="6 7">Comchoano-2</strain>
    </source>
</reference>
<keyword evidence="2" id="KW-0285">Flavoprotein</keyword>
<comment type="cofactor">
    <cofactor evidence="1">
        <name>FMN</name>
        <dbReference type="ChEBI" id="CHEBI:58210"/>
    </cofactor>
</comment>
<dbReference type="SUPFAM" id="SSF50475">
    <property type="entry name" value="FMN-binding split barrel"/>
    <property type="match status" value="1"/>
</dbReference>
<dbReference type="Gene3D" id="2.30.110.10">
    <property type="entry name" value="Electron Transport, Fmn-binding Protein, Chain A"/>
    <property type="match status" value="1"/>
</dbReference>
<keyword evidence="7" id="KW-1185">Reference proteome</keyword>
<proteinExistence type="predicted"/>
<dbReference type="InterPro" id="IPR000659">
    <property type="entry name" value="Pyridox_Oxase"/>
</dbReference>
<dbReference type="Pfam" id="PF01243">
    <property type="entry name" value="PNPOx_N"/>
    <property type="match status" value="1"/>
</dbReference>
<dbReference type="InterPro" id="IPR011576">
    <property type="entry name" value="Pyridox_Oxase_N"/>
</dbReference>
<evidence type="ECO:0000256" key="4">
    <source>
        <dbReference type="ARBA" id="ARBA00023002"/>
    </source>
</evidence>
<protein>
    <submittedName>
        <fullName evidence="6">Pyridoxamine 5'-phosphate oxidase family protein</fullName>
    </submittedName>
</protein>
<keyword evidence="4" id="KW-0560">Oxidoreductase</keyword>
<dbReference type="PANTHER" id="PTHR10851">
    <property type="entry name" value="PYRIDOXINE-5-PHOSPHATE OXIDASE"/>
    <property type="match status" value="1"/>
</dbReference>
<sequence length="187" mass="21395">MKEDQTINDIWSILLEAANSRSHAYHVLSLAYQSQQVECCSVVLQGIESATVRFHAHHGSPKIAAIIKNPRVSLLGYDRLEKEQIRIKGTVVMHHGDEEAKRIWHTMKDSSKLCYQYPAPGIDRDGEPLSQERLRENLKADPLVGLDAFVVCYVQIDMIDLLRLQYKGHQRFQYINQGGWLVKEVQA</sequence>
<name>A0ABT1L4G7_9GAMM</name>
<evidence type="ECO:0000256" key="3">
    <source>
        <dbReference type="ARBA" id="ARBA00022643"/>
    </source>
</evidence>
<gene>
    <name evidence="6" type="ORF">MKS91_02065</name>
</gene>
<evidence type="ECO:0000256" key="1">
    <source>
        <dbReference type="ARBA" id="ARBA00001917"/>
    </source>
</evidence>